<proteinExistence type="predicted"/>
<evidence type="ECO:0000313" key="1">
    <source>
        <dbReference type="EMBL" id="CAB4718419.1"/>
    </source>
</evidence>
<reference evidence="3" key="1">
    <citation type="submission" date="2020-05" db="EMBL/GenBank/DDBJ databases">
        <authorList>
            <person name="Chiriac C."/>
            <person name="Salcher M."/>
            <person name="Ghai R."/>
            <person name="Kavagutti S V."/>
        </authorList>
    </citation>
    <scope>NUCLEOTIDE SEQUENCE</scope>
</reference>
<name>A0A6J7EGK4_9ZZZZ</name>
<gene>
    <name evidence="1" type="ORF">UFOPK2602_01562</name>
    <name evidence="2" type="ORF">UFOPK2806_02473</name>
    <name evidence="3" type="ORF">UFOPK3417_01503</name>
    <name evidence="4" type="ORF">UFOPK4306_02466</name>
</gene>
<accession>A0A6J7EGK4</accession>
<dbReference type="EMBL" id="CAFBLR010000169">
    <property type="protein sequence ID" value="CAB4882467.1"/>
    <property type="molecule type" value="Genomic_DNA"/>
</dbReference>
<organism evidence="3">
    <name type="scientific">freshwater metagenome</name>
    <dbReference type="NCBI Taxonomy" id="449393"/>
    <lineage>
        <taxon>unclassified sequences</taxon>
        <taxon>metagenomes</taxon>
        <taxon>ecological metagenomes</taxon>
    </lineage>
</organism>
<evidence type="ECO:0000313" key="2">
    <source>
        <dbReference type="EMBL" id="CAB4771932.1"/>
    </source>
</evidence>
<dbReference type="Pfam" id="PF18845">
    <property type="entry name" value="baeRF_family3"/>
    <property type="match status" value="1"/>
</dbReference>
<evidence type="ECO:0000313" key="3">
    <source>
        <dbReference type="EMBL" id="CAB4882467.1"/>
    </source>
</evidence>
<protein>
    <submittedName>
        <fullName evidence="3">Unannotated protein</fullName>
    </submittedName>
</protein>
<dbReference type="InterPro" id="IPR041289">
    <property type="entry name" value="Bact_RF_family3"/>
</dbReference>
<dbReference type="AlphaFoldDB" id="A0A6J7EGK4"/>
<evidence type="ECO:0000313" key="4">
    <source>
        <dbReference type="EMBL" id="CAB5068657.1"/>
    </source>
</evidence>
<sequence>MTMTSQNPTRSALRDFVMWTTGPIVSIFLPQDSTRPDKDPLQLRNALQWAQESLVRDHGQSPLQAAAILAPIGETLDSLPQPGHGVAWFAAPGRVLSLPLPGVPDPTIEIGDAADTLRLLPYLSTGPDYFVLAVSQNHTRVFRANRYSIEPFEVRDLPKSLGDALWYVQREVTFERHGSGAMHASGGGQQSRKSDLHQYLHQVDSAVCTALAGSHAPLVVMGVGYEASMYINESHYRHVLHTPVAGNPDLLDLPTIHERTWAVVSARSGPADAAAARARDLVGTGRAVTDLIEITAAAESGAVDQFLVARSLTNGGERRGRLDEVRSTLSGALNSAMAHGAAAHVVDDTELPKGAVAVAILRY</sequence>
<dbReference type="EMBL" id="CAFBQP010000152">
    <property type="protein sequence ID" value="CAB5068657.1"/>
    <property type="molecule type" value="Genomic_DNA"/>
</dbReference>
<dbReference type="EMBL" id="CAEZYY010000059">
    <property type="protein sequence ID" value="CAB4771932.1"/>
    <property type="molecule type" value="Genomic_DNA"/>
</dbReference>
<dbReference type="EMBL" id="CAEZXX010000116">
    <property type="protein sequence ID" value="CAB4718419.1"/>
    <property type="molecule type" value="Genomic_DNA"/>
</dbReference>